<reference evidence="2 3" key="1">
    <citation type="submission" date="2016-10" db="EMBL/GenBank/DDBJ databases">
        <title>Draft genome sequence of Coniochaeta ligniaria NRRL30616, a lignocellulolytic fungus for bioabatement of inhibitors in plant biomass hydrolysates.</title>
        <authorList>
            <consortium name="DOE Joint Genome Institute"/>
            <person name="Jimenez D.J."/>
            <person name="Hector R.E."/>
            <person name="Riley R."/>
            <person name="Sun H."/>
            <person name="Grigoriev I.V."/>
            <person name="Van Elsas J.D."/>
            <person name="Nichols N.N."/>
        </authorList>
    </citation>
    <scope>NUCLEOTIDE SEQUENCE [LARGE SCALE GENOMIC DNA]</scope>
    <source>
        <strain evidence="2 3">NRRL 30616</strain>
    </source>
</reference>
<dbReference type="InterPro" id="IPR022137">
    <property type="entry name" value="Znf_prot_DUF3669"/>
</dbReference>
<dbReference type="Pfam" id="PF12417">
    <property type="entry name" value="DUF3669"/>
    <property type="match status" value="1"/>
</dbReference>
<accession>A0A1J7ID35</accession>
<evidence type="ECO:0000313" key="3">
    <source>
        <dbReference type="Proteomes" id="UP000182658"/>
    </source>
</evidence>
<evidence type="ECO:0000313" key="2">
    <source>
        <dbReference type="EMBL" id="OIW25607.1"/>
    </source>
</evidence>
<dbReference type="Proteomes" id="UP000182658">
    <property type="component" value="Unassembled WGS sequence"/>
</dbReference>
<evidence type="ECO:0000259" key="1">
    <source>
        <dbReference type="Pfam" id="PF12417"/>
    </source>
</evidence>
<dbReference type="OrthoDB" id="2993351at2759"/>
<dbReference type="PANTHER" id="PTHR40780">
    <property type="entry name" value="DUF3669 DOMAIN-CONTAINING PROTEIN"/>
    <property type="match status" value="1"/>
</dbReference>
<organism evidence="2 3">
    <name type="scientific">Coniochaeta ligniaria NRRL 30616</name>
    <dbReference type="NCBI Taxonomy" id="1408157"/>
    <lineage>
        <taxon>Eukaryota</taxon>
        <taxon>Fungi</taxon>
        <taxon>Dikarya</taxon>
        <taxon>Ascomycota</taxon>
        <taxon>Pezizomycotina</taxon>
        <taxon>Sordariomycetes</taxon>
        <taxon>Sordariomycetidae</taxon>
        <taxon>Coniochaetales</taxon>
        <taxon>Coniochaetaceae</taxon>
        <taxon>Coniochaeta</taxon>
    </lineage>
</organism>
<dbReference type="EMBL" id="KV875101">
    <property type="protein sequence ID" value="OIW25607.1"/>
    <property type="molecule type" value="Genomic_DNA"/>
</dbReference>
<dbReference type="AlphaFoldDB" id="A0A1J7ID35"/>
<protein>
    <recommendedName>
        <fullName evidence="1">DUF3669 domain-containing protein</fullName>
    </recommendedName>
</protein>
<name>A0A1J7ID35_9PEZI</name>
<keyword evidence="3" id="KW-1185">Reference proteome</keyword>
<feature type="domain" description="DUF3669" evidence="1">
    <location>
        <begin position="263"/>
        <end position="330"/>
    </location>
</feature>
<sequence>MRDLNDKRLAFRKIGFGQCGLVFQRPGRDFVVKIARPGFHDALWSDFVAHFHVYQAFRAQLPRHVCRVPKVYSYRNKDSAWWGDHRRLFREPHDSFPMPSMALITERIMPLPRIARQALVAKYCPASLRRAVLAHPSNRDCLARVYLGRRRQENAPLAPNFSLRNFNLCLDRMMDILLPVHEYAAAMGEALAVMHWAANVDGYDVEFVLGCEADLAYREDDQIDLGLTSEQVVALTPHADTDVMALDTMKPARLEERRPSTRMWVLDFNLCSRWEERTAWEQPEALIRHLVLAFYENDPYYPLPLVEGGEALWNAFCDNYLRKSREILEADGKDERLANLPQFFITSCILREEQKLEAGLGHGHRDLKG</sequence>
<dbReference type="InParanoid" id="A0A1J7ID35"/>
<proteinExistence type="predicted"/>
<gene>
    <name evidence="2" type="ORF">CONLIGDRAFT_582051</name>
</gene>
<dbReference type="PANTHER" id="PTHR40780:SF2">
    <property type="entry name" value="DUF3669 DOMAIN-CONTAINING PROTEIN"/>
    <property type="match status" value="1"/>
</dbReference>